<protein>
    <submittedName>
        <fullName evidence="9">Efflux RND transporter periplasmic adaptor subunit</fullName>
    </submittedName>
</protein>
<evidence type="ECO:0000259" key="8">
    <source>
        <dbReference type="Pfam" id="PF25967"/>
    </source>
</evidence>
<feature type="domain" description="Multidrug resistance protein MdtA-like barrel-sandwich hybrid" evidence="6">
    <location>
        <begin position="64"/>
        <end position="206"/>
    </location>
</feature>
<dbReference type="SUPFAM" id="SSF111369">
    <property type="entry name" value="HlyD-like secretion proteins"/>
    <property type="match status" value="1"/>
</dbReference>
<name>A0A4P7UGC4_DESDE</name>
<feature type="chain" id="PRO_5020565448" evidence="4">
    <location>
        <begin position="26"/>
        <end position="414"/>
    </location>
</feature>
<evidence type="ECO:0000256" key="1">
    <source>
        <dbReference type="ARBA" id="ARBA00004196"/>
    </source>
</evidence>
<dbReference type="Gene3D" id="1.10.287.470">
    <property type="entry name" value="Helix hairpin bin"/>
    <property type="match status" value="1"/>
</dbReference>
<feature type="domain" description="Multidrug resistance protein MdtA-like beta-barrel" evidence="7">
    <location>
        <begin position="211"/>
        <end position="312"/>
    </location>
</feature>
<dbReference type="Proteomes" id="UP000297065">
    <property type="component" value="Chromosome"/>
</dbReference>
<feature type="domain" description="Multidrug resistance protein MdtA-like alpha-helical hairpin" evidence="5">
    <location>
        <begin position="104"/>
        <end position="173"/>
    </location>
</feature>
<sequence>MRCLTKISRLLRLMVICCLPLAVFGCSDAEKPENTLVEVLYLVLGEEKVTLSSTLPGRVTALVTAEVRPQVDGIVLERLFEEGTDVKEGQVLYRLDPASYQAAYATASASLAEAKAAVTSIALLEKRQKLLIKQYAVSQQELDNSISLHGQARARVARAEAELQSAAINLAHTEIKAPVSGRIGASAFTVGALVTANQPSALAVIQQIDRVFVDITQPSADSVRLRRAIAQGRVSANGNSTKVRLILEDGSPYTPVAAAQQAGEPAWIRGDLLFSEISVGQSTGSLMLRAVISNPDGLLLPGMYVKAVIEEGSIDRAVLIPQGAAFANSAGGHAVYTLHKEGAKEGLYGVARRDVRLERTIGNRWLVGAGLSAGDMLVVEGFQKAVPGETVIGVPAPAANANVTPAPAAAKGVR</sequence>
<evidence type="ECO:0000256" key="4">
    <source>
        <dbReference type="SAM" id="SignalP"/>
    </source>
</evidence>
<comment type="subcellular location">
    <subcellularLocation>
        <location evidence="1">Cell envelope</location>
    </subcellularLocation>
</comment>
<dbReference type="InterPro" id="IPR058626">
    <property type="entry name" value="MdtA-like_b-barrel"/>
</dbReference>
<evidence type="ECO:0000313" key="9">
    <source>
        <dbReference type="EMBL" id="QCC85193.1"/>
    </source>
</evidence>
<dbReference type="Pfam" id="PF25967">
    <property type="entry name" value="RND-MFP_C"/>
    <property type="match status" value="1"/>
</dbReference>
<dbReference type="AlphaFoldDB" id="A0A4P7UGC4"/>
<accession>A0A4P7UGC4</accession>
<evidence type="ECO:0000313" key="10">
    <source>
        <dbReference type="Proteomes" id="UP000297065"/>
    </source>
</evidence>
<dbReference type="RefSeq" id="WP_136399378.1">
    <property type="nucleotide sequence ID" value="NZ_CP036295.1"/>
</dbReference>
<dbReference type="PANTHER" id="PTHR30158">
    <property type="entry name" value="ACRA/E-RELATED COMPONENT OF DRUG EFFLUX TRANSPORTER"/>
    <property type="match status" value="1"/>
</dbReference>
<dbReference type="Gene3D" id="2.40.420.20">
    <property type="match status" value="1"/>
</dbReference>
<reference evidence="9 10" key="1">
    <citation type="submission" date="2019-02" db="EMBL/GenBank/DDBJ databases">
        <title>Complete Genome Sequence of Desulfovibrio desulfuricans IC1, a Sulfonate Utilizing Anaerobe.</title>
        <authorList>
            <person name="Day L.A."/>
            <person name="De Leon K.B."/>
            <person name="Wall J.D."/>
        </authorList>
    </citation>
    <scope>NUCLEOTIDE SEQUENCE [LARGE SCALE GENOMIC DNA]</scope>
    <source>
        <strain evidence="9 10">IC1</strain>
    </source>
</reference>
<keyword evidence="4" id="KW-0732">Signal</keyword>
<dbReference type="InterPro" id="IPR006143">
    <property type="entry name" value="RND_pump_MFP"/>
</dbReference>
<dbReference type="InterPro" id="IPR058624">
    <property type="entry name" value="MdtA-like_HH"/>
</dbReference>
<dbReference type="GO" id="GO:0005886">
    <property type="term" value="C:plasma membrane"/>
    <property type="evidence" value="ECO:0007669"/>
    <property type="project" value="TreeGrafter"/>
</dbReference>
<dbReference type="InterPro" id="IPR058627">
    <property type="entry name" value="MdtA-like_C"/>
</dbReference>
<evidence type="ECO:0000256" key="3">
    <source>
        <dbReference type="SAM" id="Coils"/>
    </source>
</evidence>
<dbReference type="NCBIfam" id="TIGR01730">
    <property type="entry name" value="RND_mfp"/>
    <property type="match status" value="1"/>
</dbReference>
<evidence type="ECO:0000256" key="2">
    <source>
        <dbReference type="ARBA" id="ARBA00009477"/>
    </source>
</evidence>
<dbReference type="PROSITE" id="PS51257">
    <property type="entry name" value="PROKAR_LIPOPROTEIN"/>
    <property type="match status" value="1"/>
</dbReference>
<dbReference type="Pfam" id="PF25944">
    <property type="entry name" value="Beta-barrel_RND"/>
    <property type="match status" value="1"/>
</dbReference>
<dbReference type="InterPro" id="IPR058625">
    <property type="entry name" value="MdtA-like_BSH"/>
</dbReference>
<feature type="signal peptide" evidence="4">
    <location>
        <begin position="1"/>
        <end position="25"/>
    </location>
</feature>
<keyword evidence="3" id="KW-0175">Coiled coil</keyword>
<organism evidence="9 10">
    <name type="scientific">Desulfovibrio desulfuricans</name>
    <dbReference type="NCBI Taxonomy" id="876"/>
    <lineage>
        <taxon>Bacteria</taxon>
        <taxon>Pseudomonadati</taxon>
        <taxon>Thermodesulfobacteriota</taxon>
        <taxon>Desulfovibrionia</taxon>
        <taxon>Desulfovibrionales</taxon>
        <taxon>Desulfovibrionaceae</taxon>
        <taxon>Desulfovibrio</taxon>
    </lineage>
</organism>
<dbReference type="PANTHER" id="PTHR30158:SF3">
    <property type="entry name" value="MULTIDRUG EFFLUX PUMP SUBUNIT ACRA-RELATED"/>
    <property type="match status" value="1"/>
</dbReference>
<dbReference type="Gene3D" id="2.40.50.100">
    <property type="match status" value="1"/>
</dbReference>
<dbReference type="Pfam" id="PF25876">
    <property type="entry name" value="HH_MFP_RND"/>
    <property type="match status" value="1"/>
</dbReference>
<dbReference type="EMBL" id="CP036295">
    <property type="protein sequence ID" value="QCC85193.1"/>
    <property type="molecule type" value="Genomic_DNA"/>
</dbReference>
<feature type="coiled-coil region" evidence="3">
    <location>
        <begin position="149"/>
        <end position="176"/>
    </location>
</feature>
<proteinExistence type="inferred from homology"/>
<dbReference type="OrthoDB" id="9772050at2"/>
<feature type="domain" description="Multidrug resistance protein MdtA-like C-terminal permuted SH3" evidence="8">
    <location>
        <begin position="317"/>
        <end position="384"/>
    </location>
</feature>
<dbReference type="Gene3D" id="2.40.30.170">
    <property type="match status" value="1"/>
</dbReference>
<comment type="similarity">
    <text evidence="2">Belongs to the membrane fusion protein (MFP) (TC 8.A.1) family.</text>
</comment>
<evidence type="ECO:0000259" key="7">
    <source>
        <dbReference type="Pfam" id="PF25944"/>
    </source>
</evidence>
<evidence type="ECO:0000259" key="5">
    <source>
        <dbReference type="Pfam" id="PF25876"/>
    </source>
</evidence>
<evidence type="ECO:0000259" key="6">
    <source>
        <dbReference type="Pfam" id="PF25917"/>
    </source>
</evidence>
<gene>
    <name evidence="9" type="ORF">DDIC_04710</name>
</gene>
<dbReference type="Pfam" id="PF25917">
    <property type="entry name" value="BSH_RND"/>
    <property type="match status" value="1"/>
</dbReference>
<dbReference type="GO" id="GO:0022857">
    <property type="term" value="F:transmembrane transporter activity"/>
    <property type="evidence" value="ECO:0007669"/>
    <property type="project" value="InterPro"/>
</dbReference>
<dbReference type="GO" id="GO:0046677">
    <property type="term" value="P:response to antibiotic"/>
    <property type="evidence" value="ECO:0007669"/>
    <property type="project" value="TreeGrafter"/>
</dbReference>